<dbReference type="InterPro" id="IPR001753">
    <property type="entry name" value="Enoyl-CoA_hydra/iso"/>
</dbReference>
<proteinExistence type="inferred from homology"/>
<evidence type="ECO:0000256" key="1">
    <source>
        <dbReference type="ARBA" id="ARBA00005254"/>
    </source>
</evidence>
<dbReference type="InterPro" id="IPR014748">
    <property type="entry name" value="Enoyl-CoA_hydra_C"/>
</dbReference>
<dbReference type="Pfam" id="PF00378">
    <property type="entry name" value="ECH_1"/>
    <property type="match status" value="1"/>
</dbReference>
<dbReference type="Gene3D" id="1.10.12.10">
    <property type="entry name" value="Lyase 2-enoyl-coa Hydratase, Chain A, domain 2"/>
    <property type="match status" value="1"/>
</dbReference>
<keyword evidence="8" id="KW-1185">Reference proteome</keyword>
<comment type="similarity">
    <text evidence="1">Belongs to the enoyl-CoA hydratase/isomerase family.</text>
</comment>
<accession>A0A178N044</accession>
<dbReference type="CDD" id="cd06558">
    <property type="entry name" value="crotonase-like"/>
    <property type="match status" value="1"/>
</dbReference>
<dbReference type="AlphaFoldDB" id="A0A178N044"/>
<dbReference type="Gene3D" id="3.90.226.10">
    <property type="entry name" value="2-enoyl-CoA Hydratase, Chain A, domain 1"/>
    <property type="match status" value="1"/>
</dbReference>
<evidence type="ECO:0000256" key="2">
    <source>
        <dbReference type="ARBA" id="ARBA00022832"/>
    </source>
</evidence>
<dbReference type="OrthoDB" id="9795613at2"/>
<dbReference type="NCBIfam" id="NF006008">
    <property type="entry name" value="PRK08139.1"/>
    <property type="match status" value="1"/>
</dbReference>
<sequence length="259" mass="27375">MDSSILLLEVADQIATITLNRPEARNALSFALMTAIEGALAKIAADPAIKVVVLAANGPAFCAGHDLKEMRTLQSREQVASVFAQCARMMTAIVRLPQPVIAKVHAMATAAGCQIVASCDLAYAADGAKFATPGVNIGLFCSTPMVALSRVVGRKPAMEMLLSGHPVDAATAQGWGLINHAVAAAELDAAVSDMARLIAAKSGYTVKVGKEAFYRQLEMDLDQAYAYTAEVMTTNMMAEDAREGIDAFMGKRPPVWRGC</sequence>
<dbReference type="Proteomes" id="UP000078543">
    <property type="component" value="Unassembled WGS sequence"/>
</dbReference>
<protein>
    <recommendedName>
        <fullName evidence="6">Enoyl-CoA hydratase domain-containing protein 3, mitochondrial</fullName>
    </recommendedName>
</protein>
<dbReference type="PANTHER" id="PTHR43602:SF1">
    <property type="entry name" value="ENOYL-COA HYDRATASE DOMAIN-CONTAINING PROTEIN 3, MITOCHONDRIAL"/>
    <property type="match status" value="1"/>
</dbReference>
<keyword evidence="2" id="KW-0276">Fatty acid metabolism</keyword>
<dbReference type="GO" id="GO:0006631">
    <property type="term" value="P:fatty acid metabolic process"/>
    <property type="evidence" value="ECO:0007669"/>
    <property type="project" value="UniProtKB-KW"/>
</dbReference>
<reference evidence="7 8" key="1">
    <citation type="submission" date="2016-04" db="EMBL/GenBank/DDBJ databases">
        <title>Draft genome sequence of freshwater magnetotactic bacteria Magnetospirillum marisnigri SP-1 and Magnetospirillum moscoviense BB-1.</title>
        <authorList>
            <person name="Koziaeva V."/>
            <person name="Dziuba M.V."/>
            <person name="Ivanov T.M."/>
            <person name="Kuznetsov B."/>
            <person name="Grouzdev D.S."/>
        </authorList>
    </citation>
    <scope>NUCLEOTIDE SEQUENCE [LARGE SCALE GENOMIC DNA]</scope>
    <source>
        <strain evidence="7 8">BB-1</strain>
    </source>
</reference>
<keyword evidence="4" id="KW-0443">Lipid metabolism</keyword>
<dbReference type="PANTHER" id="PTHR43602">
    <property type="match status" value="1"/>
</dbReference>
<dbReference type="RefSeq" id="WP_068496560.1">
    <property type="nucleotide sequence ID" value="NZ_LWQU01000014.1"/>
</dbReference>
<dbReference type="GO" id="GO:0016836">
    <property type="term" value="F:hydro-lyase activity"/>
    <property type="evidence" value="ECO:0007669"/>
    <property type="project" value="TreeGrafter"/>
</dbReference>
<gene>
    <name evidence="7" type="ORF">A6A05_18505</name>
</gene>
<organism evidence="7 8">
    <name type="scientific">Magnetospirillum moscoviense</name>
    <dbReference type="NCBI Taxonomy" id="1437059"/>
    <lineage>
        <taxon>Bacteria</taxon>
        <taxon>Pseudomonadati</taxon>
        <taxon>Pseudomonadota</taxon>
        <taxon>Alphaproteobacteria</taxon>
        <taxon>Rhodospirillales</taxon>
        <taxon>Rhodospirillaceae</taxon>
        <taxon>Magnetospirillum</taxon>
    </lineage>
</organism>
<dbReference type="EMBL" id="LWQU01000014">
    <property type="protein sequence ID" value="OAN66479.1"/>
    <property type="molecule type" value="Genomic_DNA"/>
</dbReference>
<dbReference type="InterPro" id="IPR052377">
    <property type="entry name" value="Mitochondrial_ECH-domain"/>
</dbReference>
<evidence type="ECO:0000256" key="4">
    <source>
        <dbReference type="ARBA" id="ARBA00023098"/>
    </source>
</evidence>
<evidence type="ECO:0000256" key="6">
    <source>
        <dbReference type="ARBA" id="ARBA00040545"/>
    </source>
</evidence>
<evidence type="ECO:0000313" key="8">
    <source>
        <dbReference type="Proteomes" id="UP000078543"/>
    </source>
</evidence>
<dbReference type="InterPro" id="IPR029045">
    <property type="entry name" value="ClpP/crotonase-like_dom_sf"/>
</dbReference>
<evidence type="ECO:0000256" key="5">
    <source>
        <dbReference type="ARBA" id="ARBA00037410"/>
    </source>
</evidence>
<evidence type="ECO:0000256" key="3">
    <source>
        <dbReference type="ARBA" id="ARBA00022946"/>
    </source>
</evidence>
<keyword evidence="3" id="KW-0809">Transit peptide</keyword>
<name>A0A178N044_9PROT</name>
<dbReference type="STRING" id="1437059.A6A05_18505"/>
<dbReference type="SUPFAM" id="SSF52096">
    <property type="entry name" value="ClpP/crotonase"/>
    <property type="match status" value="1"/>
</dbReference>
<comment type="caution">
    <text evidence="7">The sequence shown here is derived from an EMBL/GenBank/DDBJ whole genome shotgun (WGS) entry which is preliminary data.</text>
</comment>
<evidence type="ECO:0000313" key="7">
    <source>
        <dbReference type="EMBL" id="OAN66479.1"/>
    </source>
</evidence>
<comment type="function">
    <text evidence="5">May play a role in fatty acid biosynthesis and insulin sensitivity.</text>
</comment>